<sequence>MKKQCIRIVLTFLICWMAPKSSIACDICGCGVGNDYIGILPDFHKHIFGVRYRHNSLWSHLGVGGQKTYLTSSEHYNTVEAWGGWNITEKLRVMAAVPYSINRRSNEEATRTKSGVGDISLSAFYQLINKRQPVGSKLLVQSLWLGGGVKLATGSYDPADRNASGESANLFQLGSGSTDFSLNGMYDLRVQDAGINLGAYYKINTANRYDYRYGNKLNLNAQAYYKFRIANQLMLAPNAGVQYEQAGTDVDNDVLVTVSGGNLLMGTAGIETAYKKIAIGANFQTPFSQNLANGIVKANNRVMVHLSVAL</sequence>
<protein>
    <recommendedName>
        <fullName evidence="4">MetA-pathway of phenol degradation</fullName>
    </recommendedName>
</protein>
<name>A0A1G6W9V3_NIADE</name>
<dbReference type="RefSeq" id="WP_090391594.1">
    <property type="nucleotide sequence ID" value="NZ_FMZO01000011.1"/>
</dbReference>
<organism evidence="2 3">
    <name type="scientific">Niabella drilacis (strain DSM 25811 / CCM 8410 / CCUG 62505 / LMG 26954 / E90)</name>
    <dbReference type="NCBI Taxonomy" id="1285928"/>
    <lineage>
        <taxon>Bacteria</taxon>
        <taxon>Pseudomonadati</taxon>
        <taxon>Bacteroidota</taxon>
        <taxon>Chitinophagia</taxon>
        <taxon>Chitinophagales</taxon>
        <taxon>Chitinophagaceae</taxon>
        <taxon>Niabella</taxon>
    </lineage>
</organism>
<feature type="chain" id="PRO_5011489176" description="MetA-pathway of phenol degradation" evidence="1">
    <location>
        <begin position="25"/>
        <end position="310"/>
    </location>
</feature>
<proteinExistence type="predicted"/>
<dbReference type="STRING" id="1285928.SAMN04487894_11132"/>
<evidence type="ECO:0000256" key="1">
    <source>
        <dbReference type="SAM" id="SignalP"/>
    </source>
</evidence>
<evidence type="ECO:0000313" key="2">
    <source>
        <dbReference type="EMBL" id="SDD61825.1"/>
    </source>
</evidence>
<feature type="signal peptide" evidence="1">
    <location>
        <begin position="1"/>
        <end position="24"/>
    </location>
</feature>
<evidence type="ECO:0000313" key="3">
    <source>
        <dbReference type="Proteomes" id="UP000198757"/>
    </source>
</evidence>
<dbReference type="AlphaFoldDB" id="A0A1G6W9V3"/>
<keyword evidence="3" id="KW-1185">Reference proteome</keyword>
<accession>A0A1G6W9V3</accession>
<keyword evidence="1" id="KW-0732">Signal</keyword>
<dbReference type="EMBL" id="FMZO01000011">
    <property type="protein sequence ID" value="SDD61825.1"/>
    <property type="molecule type" value="Genomic_DNA"/>
</dbReference>
<gene>
    <name evidence="2" type="ORF">SAMN04487894_11132</name>
</gene>
<dbReference type="Proteomes" id="UP000198757">
    <property type="component" value="Unassembled WGS sequence"/>
</dbReference>
<dbReference type="OrthoDB" id="1405967at2"/>
<reference evidence="3" key="1">
    <citation type="submission" date="2016-10" db="EMBL/GenBank/DDBJ databases">
        <authorList>
            <person name="Varghese N."/>
            <person name="Submissions S."/>
        </authorList>
    </citation>
    <scope>NUCLEOTIDE SEQUENCE [LARGE SCALE GENOMIC DNA]</scope>
    <source>
        <strain evidence="3">DSM 25811 / CCM 8410 / LMG 26954 / E90</strain>
    </source>
</reference>
<evidence type="ECO:0008006" key="4">
    <source>
        <dbReference type="Google" id="ProtNLM"/>
    </source>
</evidence>